<dbReference type="Gene3D" id="1.10.238.10">
    <property type="entry name" value="EF-hand"/>
    <property type="match status" value="1"/>
</dbReference>
<feature type="non-terminal residue" evidence="2">
    <location>
        <position position="61"/>
    </location>
</feature>
<accession>A0A564Y4A9</accession>
<protein>
    <recommendedName>
        <fullName evidence="1">EF-hand domain-containing protein</fullName>
    </recommendedName>
</protein>
<organism evidence="2 3">
    <name type="scientific">Hymenolepis diminuta</name>
    <name type="common">Rat tapeworm</name>
    <dbReference type="NCBI Taxonomy" id="6216"/>
    <lineage>
        <taxon>Eukaryota</taxon>
        <taxon>Metazoa</taxon>
        <taxon>Spiralia</taxon>
        <taxon>Lophotrochozoa</taxon>
        <taxon>Platyhelminthes</taxon>
        <taxon>Cestoda</taxon>
        <taxon>Eucestoda</taxon>
        <taxon>Cyclophyllidea</taxon>
        <taxon>Hymenolepididae</taxon>
        <taxon>Hymenolepis</taxon>
    </lineage>
</organism>
<sequence length="61" mass="7177">MPLDKVLQSAGVGDQMELTFANWRRAMKSAGYSEMEAAFLFQKYDRDGDNILDFLERRRMR</sequence>
<dbReference type="SUPFAM" id="SSF47473">
    <property type="entry name" value="EF-hand"/>
    <property type="match status" value="1"/>
</dbReference>
<dbReference type="InterPro" id="IPR002048">
    <property type="entry name" value="EF_hand_dom"/>
</dbReference>
<feature type="domain" description="EF-hand" evidence="1">
    <location>
        <begin position="32"/>
        <end position="61"/>
    </location>
</feature>
<evidence type="ECO:0000313" key="3">
    <source>
        <dbReference type="Proteomes" id="UP000321570"/>
    </source>
</evidence>
<keyword evidence="3" id="KW-1185">Reference proteome</keyword>
<dbReference type="PROSITE" id="PS50222">
    <property type="entry name" value="EF_HAND_2"/>
    <property type="match status" value="1"/>
</dbReference>
<dbReference type="InterPro" id="IPR011992">
    <property type="entry name" value="EF-hand-dom_pair"/>
</dbReference>
<reference evidence="2 3" key="1">
    <citation type="submission" date="2019-07" db="EMBL/GenBank/DDBJ databases">
        <authorList>
            <person name="Jastrzebski P J."/>
            <person name="Paukszto L."/>
            <person name="Jastrzebski P J."/>
        </authorList>
    </citation>
    <scope>NUCLEOTIDE SEQUENCE [LARGE SCALE GENOMIC DNA]</scope>
    <source>
        <strain evidence="2 3">WMS-il1</strain>
    </source>
</reference>
<name>A0A564Y4A9_HYMDI</name>
<proteinExistence type="predicted"/>
<evidence type="ECO:0000313" key="2">
    <source>
        <dbReference type="EMBL" id="VUZ41809.1"/>
    </source>
</evidence>
<dbReference type="GO" id="GO:0005509">
    <property type="term" value="F:calcium ion binding"/>
    <property type="evidence" value="ECO:0007669"/>
    <property type="project" value="InterPro"/>
</dbReference>
<evidence type="ECO:0000259" key="1">
    <source>
        <dbReference type="PROSITE" id="PS50222"/>
    </source>
</evidence>
<dbReference type="Proteomes" id="UP000321570">
    <property type="component" value="Unassembled WGS sequence"/>
</dbReference>
<dbReference type="EMBL" id="CABIJS010000066">
    <property type="protein sequence ID" value="VUZ41809.1"/>
    <property type="molecule type" value="Genomic_DNA"/>
</dbReference>
<gene>
    <name evidence="2" type="ORF">WMSIL1_LOCUS2376</name>
</gene>
<dbReference type="AlphaFoldDB" id="A0A564Y4A9"/>